<reference evidence="1 2" key="2">
    <citation type="journal article" date="2022" name="Mol. Ecol. Resour.">
        <title>The genomes of chicory, endive, great burdock and yacon provide insights into Asteraceae paleo-polyploidization history and plant inulin production.</title>
        <authorList>
            <person name="Fan W."/>
            <person name="Wang S."/>
            <person name="Wang H."/>
            <person name="Wang A."/>
            <person name="Jiang F."/>
            <person name="Liu H."/>
            <person name="Zhao H."/>
            <person name="Xu D."/>
            <person name="Zhang Y."/>
        </authorList>
    </citation>
    <scope>NUCLEOTIDE SEQUENCE [LARGE SCALE GENOMIC DNA]</scope>
    <source>
        <strain evidence="2">cv. Yunnan</strain>
        <tissue evidence="1">Leaves</tissue>
    </source>
</reference>
<name>A0ACB9A6V2_9ASTR</name>
<keyword evidence="2" id="KW-1185">Reference proteome</keyword>
<protein>
    <submittedName>
        <fullName evidence="1">Uncharacterized protein</fullName>
    </submittedName>
</protein>
<dbReference type="EMBL" id="CM042042">
    <property type="protein sequence ID" value="KAI3705582.1"/>
    <property type="molecule type" value="Genomic_DNA"/>
</dbReference>
<accession>A0ACB9A6V2</accession>
<sequence length="134" mass="15006">MLMFKIYQFTFTWNLEVLSTCIMRGNVTIHIDANPEVERNRRKLTGAGAGPVVVTDGDVVVVAVVKRPILPGPARPGPLIKCTVYRFNVNTIRQTLACCTPNFCSFSSLRYVFTLLLLIFIRLGIQISFIISNL</sequence>
<organism evidence="1 2">
    <name type="scientific">Smallanthus sonchifolius</name>
    <dbReference type="NCBI Taxonomy" id="185202"/>
    <lineage>
        <taxon>Eukaryota</taxon>
        <taxon>Viridiplantae</taxon>
        <taxon>Streptophyta</taxon>
        <taxon>Embryophyta</taxon>
        <taxon>Tracheophyta</taxon>
        <taxon>Spermatophyta</taxon>
        <taxon>Magnoliopsida</taxon>
        <taxon>eudicotyledons</taxon>
        <taxon>Gunneridae</taxon>
        <taxon>Pentapetalae</taxon>
        <taxon>asterids</taxon>
        <taxon>campanulids</taxon>
        <taxon>Asterales</taxon>
        <taxon>Asteraceae</taxon>
        <taxon>Asteroideae</taxon>
        <taxon>Heliantheae alliance</taxon>
        <taxon>Millerieae</taxon>
        <taxon>Smallanthus</taxon>
    </lineage>
</organism>
<proteinExistence type="predicted"/>
<gene>
    <name evidence="1" type="ORF">L1987_75821</name>
</gene>
<reference evidence="2" key="1">
    <citation type="journal article" date="2022" name="Mol. Ecol. Resour.">
        <title>The genomes of chicory, endive, great burdock and yacon provide insights into Asteraceae palaeo-polyploidization history and plant inulin production.</title>
        <authorList>
            <person name="Fan W."/>
            <person name="Wang S."/>
            <person name="Wang H."/>
            <person name="Wang A."/>
            <person name="Jiang F."/>
            <person name="Liu H."/>
            <person name="Zhao H."/>
            <person name="Xu D."/>
            <person name="Zhang Y."/>
        </authorList>
    </citation>
    <scope>NUCLEOTIDE SEQUENCE [LARGE SCALE GENOMIC DNA]</scope>
    <source>
        <strain evidence="2">cv. Yunnan</strain>
    </source>
</reference>
<evidence type="ECO:0000313" key="1">
    <source>
        <dbReference type="EMBL" id="KAI3705582.1"/>
    </source>
</evidence>
<dbReference type="Proteomes" id="UP001056120">
    <property type="component" value="Linkage Group LG25"/>
</dbReference>
<comment type="caution">
    <text evidence="1">The sequence shown here is derived from an EMBL/GenBank/DDBJ whole genome shotgun (WGS) entry which is preliminary data.</text>
</comment>
<evidence type="ECO:0000313" key="2">
    <source>
        <dbReference type="Proteomes" id="UP001056120"/>
    </source>
</evidence>